<organism evidence="1">
    <name type="scientific">Thermohahella caldifontis</name>
    <dbReference type="NCBI Taxonomy" id="3142973"/>
    <lineage>
        <taxon>Bacteria</taxon>
        <taxon>Pseudomonadati</taxon>
        <taxon>Pseudomonadota</taxon>
        <taxon>Gammaproteobacteria</taxon>
        <taxon>Oceanospirillales</taxon>
        <taxon>Hahellaceae</taxon>
        <taxon>Thermohahella</taxon>
    </lineage>
</organism>
<dbReference type="RefSeq" id="WP_369602602.1">
    <property type="nucleotide sequence ID" value="NZ_CP154858.1"/>
</dbReference>
<name>A0AB39UZA8_9GAMM</name>
<evidence type="ECO:0008006" key="2">
    <source>
        <dbReference type="Google" id="ProtNLM"/>
    </source>
</evidence>
<dbReference type="Gene3D" id="1.10.10.10">
    <property type="entry name" value="Winged helix-like DNA-binding domain superfamily/Winged helix DNA-binding domain"/>
    <property type="match status" value="1"/>
</dbReference>
<proteinExistence type="predicted"/>
<dbReference type="SUPFAM" id="SSF46955">
    <property type="entry name" value="Putative DNA-binding domain"/>
    <property type="match status" value="1"/>
</dbReference>
<dbReference type="InterPro" id="IPR009061">
    <property type="entry name" value="DNA-bd_dom_put_sf"/>
</dbReference>
<evidence type="ECO:0000313" key="1">
    <source>
        <dbReference type="EMBL" id="XDT73616.1"/>
    </source>
</evidence>
<dbReference type="EMBL" id="CP154858">
    <property type="protein sequence ID" value="XDT73616.1"/>
    <property type="molecule type" value="Genomic_DNA"/>
</dbReference>
<dbReference type="AlphaFoldDB" id="A0AB39UZA8"/>
<protein>
    <recommendedName>
        <fullName evidence="2">DNA-binding protein</fullName>
    </recommendedName>
</protein>
<gene>
    <name evidence="1" type="ORF">AAIA72_06515</name>
</gene>
<sequence>MRHEQTVFNHMNQQQLAEYWGISTRTLERWQSIGWGPKFIKIGARVF</sequence>
<accession>A0AB39UZA8</accession>
<reference evidence="1" key="1">
    <citation type="submission" date="2024-05" db="EMBL/GenBank/DDBJ databases">
        <title>Genome sequencing of novel strain.</title>
        <authorList>
            <person name="Ganbat D."/>
            <person name="Ganbat S."/>
            <person name="Lee S.-J."/>
        </authorList>
    </citation>
    <scope>NUCLEOTIDE SEQUENCE</scope>
    <source>
        <strain evidence="1">SMD15-11</strain>
    </source>
</reference>
<dbReference type="KEGG" id="tcd:AAIA72_06515"/>
<dbReference type="InterPro" id="IPR036388">
    <property type="entry name" value="WH-like_DNA-bd_sf"/>
</dbReference>